<sequence length="186" mass="19938">MELAMRLYCVTEVTRPSKNGTCQLDALADLQIAADLPGILKALPGVQTLGNGILDTILAAIEVIARAPVSRHSSLSVVKTIQLGHILHLASASAAVSLKPAHLRHSSHLFTTKPTFGTNRLPLTRPRAWSQESLPTHATARIPKGCPKGLRMINWAALIRTCAPATDLRLQPSTPSTNSTCLKPLH</sequence>
<gene>
    <name evidence="1" type="ORF">CYMTET_26736</name>
</gene>
<protein>
    <submittedName>
        <fullName evidence="1">Uncharacterized protein</fullName>
    </submittedName>
</protein>
<evidence type="ECO:0000313" key="2">
    <source>
        <dbReference type="Proteomes" id="UP001190700"/>
    </source>
</evidence>
<name>A0AAE0FRH0_9CHLO</name>
<dbReference type="Proteomes" id="UP001190700">
    <property type="component" value="Unassembled WGS sequence"/>
</dbReference>
<accession>A0AAE0FRH0</accession>
<dbReference type="AlphaFoldDB" id="A0AAE0FRH0"/>
<evidence type="ECO:0000313" key="1">
    <source>
        <dbReference type="EMBL" id="KAK3264534.1"/>
    </source>
</evidence>
<comment type="caution">
    <text evidence="1">The sequence shown here is derived from an EMBL/GenBank/DDBJ whole genome shotgun (WGS) entry which is preliminary data.</text>
</comment>
<organism evidence="1 2">
    <name type="scientific">Cymbomonas tetramitiformis</name>
    <dbReference type="NCBI Taxonomy" id="36881"/>
    <lineage>
        <taxon>Eukaryota</taxon>
        <taxon>Viridiplantae</taxon>
        <taxon>Chlorophyta</taxon>
        <taxon>Pyramimonadophyceae</taxon>
        <taxon>Pyramimonadales</taxon>
        <taxon>Pyramimonadaceae</taxon>
        <taxon>Cymbomonas</taxon>
    </lineage>
</organism>
<keyword evidence="2" id="KW-1185">Reference proteome</keyword>
<reference evidence="1 2" key="1">
    <citation type="journal article" date="2015" name="Genome Biol. Evol.">
        <title>Comparative Genomics of a Bacterivorous Green Alga Reveals Evolutionary Causalities and Consequences of Phago-Mixotrophic Mode of Nutrition.</title>
        <authorList>
            <person name="Burns J.A."/>
            <person name="Paasch A."/>
            <person name="Narechania A."/>
            <person name="Kim E."/>
        </authorList>
    </citation>
    <scope>NUCLEOTIDE SEQUENCE [LARGE SCALE GENOMIC DNA]</scope>
    <source>
        <strain evidence="1 2">PLY_AMNH</strain>
    </source>
</reference>
<proteinExistence type="predicted"/>
<dbReference type="EMBL" id="LGRX02014488">
    <property type="protein sequence ID" value="KAK3264534.1"/>
    <property type="molecule type" value="Genomic_DNA"/>
</dbReference>